<feature type="transmembrane region" description="Helical" evidence="1">
    <location>
        <begin position="66"/>
        <end position="89"/>
    </location>
</feature>
<keyword evidence="3" id="KW-1185">Reference proteome</keyword>
<protein>
    <recommendedName>
        <fullName evidence="4">SdpI/YhfL protein family protein</fullName>
    </recommendedName>
</protein>
<evidence type="ECO:0008006" key="4">
    <source>
        <dbReference type="Google" id="ProtNLM"/>
    </source>
</evidence>
<dbReference type="OrthoDB" id="2065453at2"/>
<dbReference type="EMBL" id="FRAH01000017">
    <property type="protein sequence ID" value="SHK16209.1"/>
    <property type="molecule type" value="Genomic_DNA"/>
</dbReference>
<name>A0A1M6Q7E9_9FIRM</name>
<proteinExistence type="predicted"/>
<evidence type="ECO:0000313" key="3">
    <source>
        <dbReference type="Proteomes" id="UP000183975"/>
    </source>
</evidence>
<evidence type="ECO:0000256" key="1">
    <source>
        <dbReference type="SAM" id="Phobius"/>
    </source>
</evidence>
<keyword evidence="1" id="KW-0812">Transmembrane</keyword>
<keyword evidence="1" id="KW-1133">Transmembrane helix</keyword>
<reference evidence="2 3" key="1">
    <citation type="submission" date="2016-11" db="EMBL/GenBank/DDBJ databases">
        <authorList>
            <person name="Jaros S."/>
            <person name="Januszkiewicz K."/>
            <person name="Wedrychowicz H."/>
        </authorList>
    </citation>
    <scope>NUCLEOTIDE SEQUENCE [LARGE SCALE GENOMIC DNA]</scope>
    <source>
        <strain evidence="2 3">DSM 14214</strain>
    </source>
</reference>
<evidence type="ECO:0000313" key="2">
    <source>
        <dbReference type="EMBL" id="SHK16209.1"/>
    </source>
</evidence>
<dbReference type="Proteomes" id="UP000183975">
    <property type="component" value="Unassembled WGS sequence"/>
</dbReference>
<dbReference type="AlphaFoldDB" id="A0A1M6Q7E9"/>
<keyword evidence="1" id="KW-0472">Membrane</keyword>
<organism evidence="2 3">
    <name type="scientific">Anaerotignum lactatifermentans DSM 14214</name>
    <dbReference type="NCBI Taxonomy" id="1121323"/>
    <lineage>
        <taxon>Bacteria</taxon>
        <taxon>Bacillati</taxon>
        <taxon>Bacillota</taxon>
        <taxon>Clostridia</taxon>
        <taxon>Lachnospirales</taxon>
        <taxon>Anaerotignaceae</taxon>
        <taxon>Anaerotignum</taxon>
    </lineage>
</organism>
<sequence>MMLFFVAGIYLFARGIFAWYGQPIFYRKGTLENIDPDHLPQYLREEGVWNFLTGLVLVGKAILDKVFPGSMTLFIVFIVLLLVCVVFLAKCNEKYRKK</sequence>
<dbReference type="RefSeq" id="WP_072850193.1">
    <property type="nucleotide sequence ID" value="NZ_FRAH01000017.1"/>
</dbReference>
<gene>
    <name evidence="2" type="ORF">SAMN02745138_01264</name>
</gene>
<accession>A0A1M6Q7E9</accession>